<reference evidence="2 3" key="1">
    <citation type="submission" date="2024-04" db="EMBL/GenBank/DDBJ databases">
        <title>Tritrichomonas musculus Genome.</title>
        <authorList>
            <person name="Alves-Ferreira E."/>
            <person name="Grigg M."/>
            <person name="Lorenzi H."/>
            <person name="Galac M."/>
        </authorList>
    </citation>
    <scope>NUCLEOTIDE SEQUENCE [LARGE SCALE GENOMIC DNA]</scope>
    <source>
        <strain evidence="2 3">EAF2021</strain>
    </source>
</reference>
<comment type="caution">
    <text evidence="2">The sequence shown here is derived from an EMBL/GenBank/DDBJ whole genome shotgun (WGS) entry which is preliminary data.</text>
</comment>
<dbReference type="Proteomes" id="UP001470230">
    <property type="component" value="Unassembled WGS sequence"/>
</dbReference>
<evidence type="ECO:0008006" key="4">
    <source>
        <dbReference type="Google" id="ProtNLM"/>
    </source>
</evidence>
<gene>
    <name evidence="2" type="ORF">M9Y10_012261</name>
    <name evidence="1" type="ORF">M9Y10_036852</name>
</gene>
<protein>
    <recommendedName>
        <fullName evidence="4">Importin N-terminal domain-containing protein</fullName>
    </recommendedName>
</protein>
<keyword evidence="3" id="KW-1185">Reference proteome</keyword>
<dbReference type="SUPFAM" id="SSF48371">
    <property type="entry name" value="ARM repeat"/>
    <property type="match status" value="1"/>
</dbReference>
<dbReference type="EMBL" id="JAPFFF010000531">
    <property type="protein sequence ID" value="KAK8834064.1"/>
    <property type="molecule type" value="Genomic_DNA"/>
</dbReference>
<organism evidence="2 3">
    <name type="scientific">Tritrichomonas musculus</name>
    <dbReference type="NCBI Taxonomy" id="1915356"/>
    <lineage>
        <taxon>Eukaryota</taxon>
        <taxon>Metamonada</taxon>
        <taxon>Parabasalia</taxon>
        <taxon>Tritrichomonadida</taxon>
        <taxon>Tritrichomonadidae</taxon>
        <taxon>Tritrichomonas</taxon>
    </lineage>
</organism>
<evidence type="ECO:0000313" key="3">
    <source>
        <dbReference type="Proteomes" id="UP001470230"/>
    </source>
</evidence>
<sequence length="981" mass="113299">MDFEALKYLFSNNDDMRSKAQNSVLTSMDNPEFLNVLINSLSSLIQEQPSAENFNLIQNICIVLHQEFKSKLNDTSFFSKEQVYFAYISLFQIVFMLPVQLRHYIIDTFEILFSDFNEINYFELINNCLSLLQQSSNIEDMTTALNLVYIWSSRQTLVGISKNKLQHEEFAEKIIQILSPLLKQNLAFLASLPSEFLQYIQNSQSLQFASLFKNDENAMKEVNEKLKLIDMNIQFIEYSSNIIKPLYRMDKFLINEFNEIIIVFANVLCLDIQGSKSMIKTKISICELFSYIVKMFRPQFLAEYKKSFLQNFIVEIGPVIVKSILNSFLVCKDSNLLLELLHVIRVYIEDQIYLDIILTEDFITKILIPASFLTDDDLLTFSEIPEQYISFCMILDKDECRENNSIRKRITLIVELFKSEYKDLLLKFLCLPSSSPIEAEAKIFLKTVLIFFSKKIANSINIIQETINEIKAQATQVPPFYYSSLLALLSSLEPSDDIYKDNVAILKDCIEIAVLSLLNFESQVVRFAACDLLKCCIDCNCNHDMRSIYNSMIPIPQVIEALLYLTTSVQHQTIGLVIEKLFYLFPDFFLPVAIQVICQFFQIWKSNQSDDNCHQISSLLNCISRIIEELPNNCDAICQLLVILTPEILNSLQNIKSVYQSGAVQLINILGCLSDKIDQPPPEFYEMIFSMIINVGFNQKYFKSIERSSPNDSDDEDDANFIYNNVTNLIEDYTVVIFSLICRKNFFFVGNTVNYVTKIIEALFAVKNDIKLNSSGILITICLIQSAAVTARSIPENSSNSLDPNQFIPLALPSVQFLRSFNVSQQKDDYDHIYNKELFILSVAVISSALIVNEQMAIQMLDPQILEIWVNNQWLCQHSSKIQFIHWTTIAFLIMAKYDLNQQGGLLFKMAVEQFLFIKTMDQDDDYNDLDEDDDLLQFKISGFPFDNLTCEQQFKDIDPNDQRLRFLSEDQLDSLYKYIH</sequence>
<name>A0ABR2IC77_9EUKA</name>
<proteinExistence type="predicted"/>
<dbReference type="EMBL" id="JAPFFF010000018">
    <property type="protein sequence ID" value="KAK8860596.1"/>
    <property type="molecule type" value="Genomic_DNA"/>
</dbReference>
<evidence type="ECO:0000313" key="1">
    <source>
        <dbReference type="EMBL" id="KAK8834064.1"/>
    </source>
</evidence>
<evidence type="ECO:0000313" key="2">
    <source>
        <dbReference type="EMBL" id="KAK8860596.1"/>
    </source>
</evidence>
<accession>A0ABR2IC77</accession>
<dbReference type="InterPro" id="IPR016024">
    <property type="entry name" value="ARM-type_fold"/>
</dbReference>